<accession>A0A814C6S5</accession>
<name>A0A814C6S5_ADIRI</name>
<dbReference type="SUPFAM" id="SSF52047">
    <property type="entry name" value="RNI-like"/>
    <property type="match status" value="1"/>
</dbReference>
<dbReference type="OrthoDB" id="120976at2759"/>
<proteinExistence type="predicted"/>
<dbReference type="AlphaFoldDB" id="A0A814C6S5"/>
<gene>
    <name evidence="1" type="ORF">EDS130_LOCUS11723</name>
</gene>
<dbReference type="Gene3D" id="3.80.10.10">
    <property type="entry name" value="Ribonuclease Inhibitor"/>
    <property type="match status" value="1"/>
</dbReference>
<dbReference type="EMBL" id="CAJNOJ010000043">
    <property type="protein sequence ID" value="CAF0939098.1"/>
    <property type="molecule type" value="Genomic_DNA"/>
</dbReference>
<protein>
    <submittedName>
        <fullName evidence="1">Uncharacterized protein</fullName>
    </submittedName>
</protein>
<evidence type="ECO:0000313" key="2">
    <source>
        <dbReference type="Proteomes" id="UP000663852"/>
    </source>
</evidence>
<dbReference type="Proteomes" id="UP000663852">
    <property type="component" value="Unassembled WGS sequence"/>
</dbReference>
<evidence type="ECO:0000313" key="1">
    <source>
        <dbReference type="EMBL" id="CAF0939098.1"/>
    </source>
</evidence>
<comment type="caution">
    <text evidence="1">The sequence shown here is derived from an EMBL/GenBank/DDBJ whole genome shotgun (WGS) entry which is preliminary data.</text>
</comment>
<reference evidence="1" key="1">
    <citation type="submission" date="2021-02" db="EMBL/GenBank/DDBJ databases">
        <authorList>
            <person name="Nowell W R."/>
        </authorList>
    </citation>
    <scope>NUCLEOTIDE SEQUENCE</scope>
</reference>
<sequence length="68" mass="7836">MLRSNQTILTLWLSINRIGGEGVRHLSEALKNQSVLETFYIGYDQFGENGKAYLVTLKNCDKQRKIDF</sequence>
<dbReference type="SMART" id="SM00368">
    <property type="entry name" value="LRR_RI"/>
    <property type="match status" value="1"/>
</dbReference>
<dbReference type="InterPro" id="IPR032675">
    <property type="entry name" value="LRR_dom_sf"/>
</dbReference>
<organism evidence="1 2">
    <name type="scientific">Adineta ricciae</name>
    <name type="common">Rotifer</name>
    <dbReference type="NCBI Taxonomy" id="249248"/>
    <lineage>
        <taxon>Eukaryota</taxon>
        <taxon>Metazoa</taxon>
        <taxon>Spiralia</taxon>
        <taxon>Gnathifera</taxon>
        <taxon>Rotifera</taxon>
        <taxon>Eurotatoria</taxon>
        <taxon>Bdelloidea</taxon>
        <taxon>Adinetida</taxon>
        <taxon>Adinetidae</taxon>
        <taxon>Adineta</taxon>
    </lineage>
</organism>